<dbReference type="FunFam" id="2.30.42.10:FF:000098">
    <property type="entry name" value="regulator of G-protein signaling 3 isoform X1"/>
    <property type="match status" value="1"/>
</dbReference>
<dbReference type="Pfam" id="PF00615">
    <property type="entry name" value="RGS"/>
    <property type="match status" value="1"/>
</dbReference>
<dbReference type="GO" id="GO:0009968">
    <property type="term" value="P:negative regulation of signal transduction"/>
    <property type="evidence" value="ECO:0007669"/>
    <property type="project" value="UniProtKB-KW"/>
</dbReference>
<dbReference type="InterPro" id="IPR001478">
    <property type="entry name" value="PDZ"/>
</dbReference>
<dbReference type="SMART" id="SM00228">
    <property type="entry name" value="PDZ"/>
    <property type="match status" value="1"/>
</dbReference>
<feature type="region of interest" description="Disordered" evidence="2">
    <location>
        <begin position="112"/>
        <end position="135"/>
    </location>
</feature>
<evidence type="ECO:0000313" key="6">
    <source>
        <dbReference type="Proteomes" id="UP000472261"/>
    </source>
</evidence>
<feature type="region of interest" description="Disordered" evidence="2">
    <location>
        <begin position="204"/>
        <end position="223"/>
    </location>
</feature>
<dbReference type="InterPro" id="IPR036305">
    <property type="entry name" value="RGS_sf"/>
</dbReference>
<dbReference type="SUPFAM" id="SSF50156">
    <property type="entry name" value="PDZ domain-like"/>
    <property type="match status" value="1"/>
</dbReference>
<dbReference type="InterPro" id="IPR011993">
    <property type="entry name" value="PH-like_dom_sf"/>
</dbReference>
<dbReference type="GO" id="GO:0005634">
    <property type="term" value="C:nucleus"/>
    <property type="evidence" value="ECO:0007669"/>
    <property type="project" value="TreeGrafter"/>
</dbReference>
<dbReference type="FunFam" id="1.10.196.10:FF:000001">
    <property type="entry name" value="Regulator of G-protein signaling 8"/>
    <property type="match status" value="1"/>
</dbReference>
<dbReference type="CDD" id="cd06711">
    <property type="entry name" value="PDZ_RGS3-like"/>
    <property type="match status" value="1"/>
</dbReference>
<feature type="domain" description="PDZ" evidence="3">
    <location>
        <begin position="18"/>
        <end position="95"/>
    </location>
</feature>
<evidence type="ECO:0000313" key="5">
    <source>
        <dbReference type="Ensembl" id="ENSPCLP00000015643.1"/>
    </source>
</evidence>
<dbReference type="SUPFAM" id="SSF50729">
    <property type="entry name" value="PH domain-like"/>
    <property type="match status" value="1"/>
</dbReference>
<name>A0A669QBM6_PHACC</name>
<evidence type="ECO:0000256" key="2">
    <source>
        <dbReference type="SAM" id="MobiDB-lite"/>
    </source>
</evidence>
<keyword evidence="1" id="KW-0734">Signal transduction inhibitor</keyword>
<keyword evidence="6" id="KW-1185">Reference proteome</keyword>
<dbReference type="Gene3D" id="1.10.196.10">
    <property type="match status" value="1"/>
</dbReference>
<dbReference type="PRINTS" id="PR01301">
    <property type="entry name" value="RGSPROTEIN"/>
</dbReference>
<feature type="domain" description="RGS" evidence="4">
    <location>
        <begin position="762"/>
        <end position="823"/>
    </location>
</feature>
<dbReference type="AlphaFoldDB" id="A0A669QBM6"/>
<dbReference type="Gene3D" id="2.30.42.10">
    <property type="match status" value="1"/>
</dbReference>
<organism evidence="5 6">
    <name type="scientific">Phasianus colchicus</name>
    <name type="common">Common pheasant</name>
    <dbReference type="NCBI Taxonomy" id="9054"/>
    <lineage>
        <taxon>Eukaryota</taxon>
        <taxon>Metazoa</taxon>
        <taxon>Chordata</taxon>
        <taxon>Craniata</taxon>
        <taxon>Vertebrata</taxon>
        <taxon>Euteleostomi</taxon>
        <taxon>Archelosauria</taxon>
        <taxon>Archosauria</taxon>
        <taxon>Dinosauria</taxon>
        <taxon>Saurischia</taxon>
        <taxon>Theropoda</taxon>
        <taxon>Coelurosauria</taxon>
        <taxon>Aves</taxon>
        <taxon>Neognathae</taxon>
        <taxon>Galloanserae</taxon>
        <taxon>Galliformes</taxon>
        <taxon>Phasianidae</taxon>
        <taxon>Phasianinae</taxon>
        <taxon>Phasianus</taxon>
    </lineage>
</organism>
<gene>
    <name evidence="5" type="primary">RGS3</name>
</gene>
<evidence type="ECO:0000256" key="1">
    <source>
        <dbReference type="ARBA" id="ARBA00022700"/>
    </source>
</evidence>
<dbReference type="Gene3D" id="2.30.29.30">
    <property type="entry name" value="Pleckstrin-homology domain (PH domain)/Phosphotyrosine-binding domain (PTB)"/>
    <property type="match status" value="1"/>
</dbReference>
<dbReference type="PANTHER" id="PTHR46848">
    <property type="entry name" value="REGULATOR OF G-PROTEIN SIGNALING 3"/>
    <property type="match status" value="1"/>
</dbReference>
<dbReference type="PANTHER" id="PTHR46848:SF1">
    <property type="entry name" value="REGULATOR OF G-PROTEIN SIGNALING 3"/>
    <property type="match status" value="1"/>
</dbReference>
<reference evidence="5" key="2">
    <citation type="submission" date="2025-09" db="UniProtKB">
        <authorList>
            <consortium name="Ensembl"/>
        </authorList>
    </citation>
    <scope>IDENTIFICATION</scope>
</reference>
<dbReference type="InterPro" id="IPR044926">
    <property type="entry name" value="RGS_subdomain_2"/>
</dbReference>
<dbReference type="Ensembl" id="ENSPCLT00000020569.1">
    <property type="protein sequence ID" value="ENSPCLP00000015643.1"/>
    <property type="gene ID" value="ENSPCLG00000012744.1"/>
</dbReference>
<dbReference type="InterPro" id="IPR024066">
    <property type="entry name" value="RGS_subdom1/3"/>
</dbReference>
<evidence type="ECO:0000259" key="3">
    <source>
        <dbReference type="PROSITE" id="PS50106"/>
    </source>
</evidence>
<dbReference type="SMART" id="SM00315">
    <property type="entry name" value="RGS"/>
    <property type="match status" value="1"/>
</dbReference>
<sequence length="852" mass="94445">MNRFNGLCKVCSERRYRQITIPRGSDGFGFTICCDSPVRVQAVDSGGPAEKAGLQQLDTVLQLNERPVEHWKCVELAHEIRNCPTEIILLVWRLVPQVKSGPDGMIRRSSCKSTYDLQSPPNKREKNSTVPLRPEQRRSCHVLYDGSDGLMLNSWERYTEIGKRGQNTMPPLSHVPSAADQNYIILAPLNPGSQLLRPVYQENNATEGNGCKGKSHTGSGRKSRLMKTVQTMKSYGNYQNCTIVRPHIPHSSYGTYVTLAPKVLVFPVFVQPLDLCNPARTLLLSEELLLHESRSRTIQVTLFVYSDLLLFTKEDEPGRCNVLRNPLYLQSVKLQEGSEDRKFCILYLAEKSECLLSLEAYSQEQKKRICWCLAENITKQQHPASAPTESKVSSLCSAALMEPLLRALQGSECHGAGGFCTFSLSFCTKDPYHYSTYKASLAPAPCPLSTLLLLSGCSGGETIEVHSAPMRVKASSGRACEPGYERKANKCNVPHQQAQPGSHPGPEKLITGSSQRLWEQPPAQGSLLARKQPAAAEKGEEQPSSVPAFVIPELRLDSSFSVVGTAGGTTDGEDEEDEDEDDEEEDDEDEEDDSDENYLERSEAKRSSMIETSGCQPAYTLSVQSSLRRRTHSEGSLLQEAKGHCFTSDTTLNCSDSQGSTGHWALPSPRTLKKELTKNGGSIHQLSLLFSGHRKVCGLVCDEGDETSRKKRSRSLAKDMKNRLGIFRRRNESPGANPSGKLDKVLKSLKPAPEEALKWGESLEKLLLHKYGLAAFRAFLRTEFSEENLEFWLACEEYKKIKSQSKMVSKAKKIFAEYIAIQSCKEVRPAPARSQLCALGPVGPLTALSAHR</sequence>
<dbReference type="PROSITE" id="PS50132">
    <property type="entry name" value="RGS"/>
    <property type="match status" value="1"/>
</dbReference>
<proteinExistence type="predicted"/>
<dbReference type="InterPro" id="IPR036034">
    <property type="entry name" value="PDZ_sf"/>
</dbReference>
<dbReference type="Proteomes" id="UP000472261">
    <property type="component" value="Unplaced"/>
</dbReference>
<protein>
    <submittedName>
        <fullName evidence="5">Regulator of G protein signaling 3</fullName>
    </submittedName>
</protein>
<dbReference type="Gene3D" id="1.10.167.10">
    <property type="entry name" value="Regulator of G-protein Signalling 4, domain 2"/>
    <property type="match status" value="1"/>
</dbReference>
<reference evidence="5" key="1">
    <citation type="submission" date="2025-08" db="UniProtKB">
        <authorList>
            <consortium name="Ensembl"/>
        </authorList>
    </citation>
    <scope>IDENTIFICATION</scope>
</reference>
<feature type="compositionally biased region" description="Basic and acidic residues" evidence="2">
    <location>
        <begin position="598"/>
        <end position="608"/>
    </location>
</feature>
<accession>A0A669QBM6</accession>
<feature type="compositionally biased region" description="Polar residues" evidence="2">
    <location>
        <begin position="112"/>
        <end position="121"/>
    </location>
</feature>
<dbReference type="PROSITE" id="PS50106">
    <property type="entry name" value="PDZ"/>
    <property type="match status" value="1"/>
</dbReference>
<feature type="compositionally biased region" description="Acidic residues" evidence="2">
    <location>
        <begin position="571"/>
        <end position="597"/>
    </location>
</feature>
<dbReference type="InterPro" id="IPR016137">
    <property type="entry name" value="RGS"/>
</dbReference>
<feature type="region of interest" description="Disordered" evidence="2">
    <location>
        <begin position="526"/>
        <end position="547"/>
    </location>
</feature>
<dbReference type="GO" id="GO:0005886">
    <property type="term" value="C:plasma membrane"/>
    <property type="evidence" value="ECO:0007669"/>
    <property type="project" value="TreeGrafter"/>
</dbReference>
<feature type="region of interest" description="Disordered" evidence="2">
    <location>
        <begin position="491"/>
        <end position="510"/>
    </location>
</feature>
<feature type="region of interest" description="Disordered" evidence="2">
    <location>
        <begin position="560"/>
        <end position="613"/>
    </location>
</feature>
<dbReference type="Pfam" id="PF00595">
    <property type="entry name" value="PDZ"/>
    <property type="match status" value="1"/>
</dbReference>
<dbReference type="SUPFAM" id="SSF48097">
    <property type="entry name" value="Regulator of G-protein signaling, RGS"/>
    <property type="match status" value="1"/>
</dbReference>
<evidence type="ECO:0000259" key="4">
    <source>
        <dbReference type="PROSITE" id="PS50132"/>
    </source>
</evidence>
<feature type="compositionally biased region" description="Basic residues" evidence="2">
    <location>
        <begin position="213"/>
        <end position="223"/>
    </location>
</feature>